<dbReference type="EMBL" id="MDKC01000009">
    <property type="protein sequence ID" value="ODG92370.1"/>
    <property type="molecule type" value="Genomic_DNA"/>
</dbReference>
<protein>
    <recommendedName>
        <fullName evidence="2">YiaAB two helix domain-containing protein</fullName>
    </recommendedName>
</protein>
<dbReference type="InterPro" id="IPR038972">
    <property type="entry name" value="YiaA-like"/>
</dbReference>
<gene>
    <name evidence="3" type="ORF">BED47_20570</name>
</gene>
<keyword evidence="4" id="KW-1185">Reference proteome</keyword>
<dbReference type="RefSeq" id="WP_069033461.1">
    <property type="nucleotide sequence ID" value="NZ_MDKC01000009.1"/>
</dbReference>
<dbReference type="Pfam" id="PF05360">
    <property type="entry name" value="YiaAB"/>
    <property type="match status" value="1"/>
</dbReference>
<feature type="transmembrane region" description="Helical" evidence="1">
    <location>
        <begin position="44"/>
        <end position="62"/>
    </location>
</feature>
<keyword evidence="1" id="KW-1133">Transmembrane helix</keyword>
<reference evidence="3 4" key="1">
    <citation type="submission" date="2016-07" db="EMBL/GenBank/DDBJ databases">
        <authorList>
            <person name="Townsley L."/>
            <person name="Shank E.A."/>
        </authorList>
    </citation>
    <scope>NUCLEOTIDE SEQUENCE [LARGE SCALE GENOMIC DNA]</scope>
    <source>
        <strain evidence="3 4">CH01</strain>
    </source>
</reference>
<feature type="domain" description="YiaAB two helix" evidence="2">
    <location>
        <begin position="12"/>
        <end position="64"/>
    </location>
</feature>
<feature type="transmembrane region" description="Helical" evidence="1">
    <location>
        <begin position="12"/>
        <end position="32"/>
    </location>
</feature>
<dbReference type="Proteomes" id="UP000094580">
    <property type="component" value="Unassembled WGS sequence"/>
</dbReference>
<evidence type="ECO:0000313" key="3">
    <source>
        <dbReference type="EMBL" id="ODG92370.1"/>
    </source>
</evidence>
<evidence type="ECO:0000259" key="2">
    <source>
        <dbReference type="Pfam" id="PF05360"/>
    </source>
</evidence>
<comment type="caution">
    <text evidence="3">The sequence shown here is derived from an EMBL/GenBank/DDBJ whole genome shotgun (WGS) entry which is preliminary data.</text>
</comment>
<evidence type="ECO:0000313" key="4">
    <source>
        <dbReference type="Proteomes" id="UP000094580"/>
    </source>
</evidence>
<name>A0ABX2ZRP8_9BACI</name>
<keyword evidence="1" id="KW-0812">Transmembrane</keyword>
<dbReference type="PANTHER" id="PTHR37290">
    <property type="entry name" value="INNER MEMBRANE PROTEIN YIAA-RELATED"/>
    <property type="match status" value="1"/>
</dbReference>
<dbReference type="PANTHER" id="PTHR37290:SF1">
    <property type="entry name" value="INNER MEMBRANE PROTEIN YIAA"/>
    <property type="match status" value="1"/>
</dbReference>
<organism evidence="3 4">
    <name type="scientific">Gottfriedia luciferensis</name>
    <dbReference type="NCBI Taxonomy" id="178774"/>
    <lineage>
        <taxon>Bacteria</taxon>
        <taxon>Bacillati</taxon>
        <taxon>Bacillota</taxon>
        <taxon>Bacilli</taxon>
        <taxon>Bacillales</taxon>
        <taxon>Bacillaceae</taxon>
        <taxon>Gottfriedia</taxon>
    </lineage>
</organism>
<dbReference type="InterPro" id="IPR008024">
    <property type="entry name" value="YiaAB"/>
</dbReference>
<keyword evidence="1" id="KW-0472">Membrane</keyword>
<accession>A0ABX2ZRP8</accession>
<sequence length="94" mass="10685">MQKHRRRNTPAFTVLAYFTLVAGVFLFCIGLYNADMELNEKGYYIAVMLLVAVGSILTQKVVRDNAEDDDIIADQEVQLKMKLDSSIKKETKNL</sequence>
<evidence type="ECO:0000256" key="1">
    <source>
        <dbReference type="SAM" id="Phobius"/>
    </source>
</evidence>
<proteinExistence type="predicted"/>